<dbReference type="Proteomes" id="UP001221189">
    <property type="component" value="Unassembled WGS sequence"/>
</dbReference>
<accession>A0ABT5KKH5</accession>
<reference evidence="2 3" key="1">
    <citation type="submission" date="2022-10" db="EMBL/GenBank/DDBJ databases">
        <title>Paucibacter sp. hw1 Genome sequencing.</title>
        <authorList>
            <person name="Park S."/>
        </authorList>
    </citation>
    <scope>NUCLEOTIDE SEQUENCE [LARGE SCALE GENOMIC DNA]</scope>
    <source>
        <strain evidence="3">hw1</strain>
    </source>
</reference>
<evidence type="ECO:0000256" key="1">
    <source>
        <dbReference type="SAM" id="Phobius"/>
    </source>
</evidence>
<feature type="transmembrane region" description="Helical" evidence="1">
    <location>
        <begin position="285"/>
        <end position="308"/>
    </location>
</feature>
<feature type="transmembrane region" description="Helical" evidence="1">
    <location>
        <begin position="229"/>
        <end position="248"/>
    </location>
</feature>
<keyword evidence="3" id="KW-1185">Reference proteome</keyword>
<evidence type="ECO:0000313" key="3">
    <source>
        <dbReference type="Proteomes" id="UP001221189"/>
    </source>
</evidence>
<dbReference type="Pfam" id="PF12412">
    <property type="entry name" value="DUF3667"/>
    <property type="match status" value="1"/>
</dbReference>
<proteinExistence type="predicted"/>
<sequence length="309" mass="34580">MSSSHELPAASADAPDHCPNCGTPFPNPRPKFCGACGQESNLRAPTLLEFVQQFGGAYISTEGALWRTLWRLLLLPGQLTLEYLAGRRRRYVLPLRLYLTISVLALLSLRLVTSGKIEANTPEFDKTSSSKAIQLENGDTKNIQIGGLGGFKAGLKDGVFFCDKLPESMCKRLERRLTLDHAGMAKEMVQLSERALNNVGTTMFVLLPCFALWLKLIFWDKRMRYTEHLTFALHLHAFWFAMVMLLLIQSEVLSAVAGLAALIYPLIALHRVYRCRWWSTLPRAFVLFVLNLSSIGLVFASFALLTLVS</sequence>
<feature type="transmembrane region" description="Helical" evidence="1">
    <location>
        <begin position="254"/>
        <end position="273"/>
    </location>
</feature>
<feature type="transmembrane region" description="Helical" evidence="1">
    <location>
        <begin position="95"/>
        <end position="113"/>
    </location>
</feature>
<name>A0ABT5KKH5_9BURK</name>
<gene>
    <name evidence="2" type="ORF">PRZ03_22825</name>
</gene>
<comment type="caution">
    <text evidence="2">The sequence shown here is derived from an EMBL/GenBank/DDBJ whole genome shotgun (WGS) entry which is preliminary data.</text>
</comment>
<organism evidence="2 3">
    <name type="scientific">Roseateles albus</name>
    <dbReference type="NCBI Taxonomy" id="2987525"/>
    <lineage>
        <taxon>Bacteria</taxon>
        <taxon>Pseudomonadati</taxon>
        <taxon>Pseudomonadota</taxon>
        <taxon>Betaproteobacteria</taxon>
        <taxon>Burkholderiales</taxon>
        <taxon>Sphaerotilaceae</taxon>
        <taxon>Roseateles</taxon>
    </lineage>
</organism>
<dbReference type="EMBL" id="JAQQXT010000021">
    <property type="protein sequence ID" value="MDC8774408.1"/>
    <property type="molecule type" value="Genomic_DNA"/>
</dbReference>
<dbReference type="InterPro" id="IPR022134">
    <property type="entry name" value="DUF3667"/>
</dbReference>
<evidence type="ECO:0000313" key="2">
    <source>
        <dbReference type="EMBL" id="MDC8774408.1"/>
    </source>
</evidence>
<keyword evidence="1" id="KW-0812">Transmembrane</keyword>
<feature type="transmembrane region" description="Helical" evidence="1">
    <location>
        <begin position="195"/>
        <end position="217"/>
    </location>
</feature>
<protein>
    <submittedName>
        <fullName evidence="2">DUF3667 domain-containing protein</fullName>
    </submittedName>
</protein>
<keyword evidence="1" id="KW-0472">Membrane</keyword>
<dbReference type="RefSeq" id="WP_273602411.1">
    <property type="nucleotide sequence ID" value="NZ_JAQQXT010000021.1"/>
</dbReference>
<keyword evidence="1" id="KW-1133">Transmembrane helix</keyword>